<organism evidence="1 2">
    <name type="scientific">Nocardia stercoris</name>
    <dbReference type="NCBI Taxonomy" id="2483361"/>
    <lineage>
        <taxon>Bacteria</taxon>
        <taxon>Bacillati</taxon>
        <taxon>Actinomycetota</taxon>
        <taxon>Actinomycetes</taxon>
        <taxon>Mycobacteriales</taxon>
        <taxon>Nocardiaceae</taxon>
        <taxon>Nocardia</taxon>
    </lineage>
</organism>
<keyword evidence="2" id="KW-1185">Reference proteome</keyword>
<dbReference type="Proteomes" id="UP000279275">
    <property type="component" value="Unassembled WGS sequence"/>
</dbReference>
<reference evidence="1 2" key="1">
    <citation type="submission" date="2018-10" db="EMBL/GenBank/DDBJ databases">
        <title>Isolation from cow dung.</title>
        <authorList>
            <person name="Ling L."/>
        </authorList>
    </citation>
    <scope>NUCLEOTIDE SEQUENCE [LARGE SCALE GENOMIC DNA]</scope>
    <source>
        <strain evidence="1 2">NEAU-LL90</strain>
    </source>
</reference>
<name>A0A3M2L8Z1_9NOCA</name>
<evidence type="ECO:0000313" key="1">
    <source>
        <dbReference type="EMBL" id="RMI34082.1"/>
    </source>
</evidence>
<sequence length="271" mass="30233">MATYFDPRSWSPLRAVDPVRRMLDPAWLDQWAGFTTSWLDPFADLGAGTVTALLPDVLITVLSEGIRSRFGGQTLSAAVLGHEVTAVLDTLEVRRRGAQFEISSELSDMRWDRHAIERMTVLAHGVRLTPGVPTKLRTRVIEVSGTVTTAALVGWLNETGLDWELAIDTDGLIVARDPSRRIRVVLDATVNDNVLALAVHRAYWRGMRVPRRYIKVAPIPLGELPRDARIVRADRDADRVHWRLEIPQLTGSFDLAEIRTAIVTGTTLVLF</sequence>
<dbReference type="OrthoDB" id="4521486at2"/>
<dbReference type="EMBL" id="RFFH01000002">
    <property type="protein sequence ID" value="RMI34082.1"/>
    <property type="molecule type" value="Genomic_DNA"/>
</dbReference>
<dbReference type="AlphaFoldDB" id="A0A3M2L8Z1"/>
<gene>
    <name evidence="1" type="ORF">EBN03_06500</name>
</gene>
<proteinExistence type="predicted"/>
<protein>
    <submittedName>
        <fullName evidence="1">Uncharacterized protein</fullName>
    </submittedName>
</protein>
<comment type="caution">
    <text evidence="1">The sequence shown here is derived from an EMBL/GenBank/DDBJ whole genome shotgun (WGS) entry which is preliminary data.</text>
</comment>
<accession>A0A3M2L8Z1</accession>
<evidence type="ECO:0000313" key="2">
    <source>
        <dbReference type="Proteomes" id="UP000279275"/>
    </source>
</evidence>
<dbReference type="RefSeq" id="WP_122187008.1">
    <property type="nucleotide sequence ID" value="NZ_RFFH01000002.1"/>
</dbReference>